<organism evidence="5 6">
    <name type="scientific">Claviceps pusilla</name>
    <dbReference type="NCBI Taxonomy" id="123648"/>
    <lineage>
        <taxon>Eukaryota</taxon>
        <taxon>Fungi</taxon>
        <taxon>Dikarya</taxon>
        <taxon>Ascomycota</taxon>
        <taxon>Pezizomycotina</taxon>
        <taxon>Sordariomycetes</taxon>
        <taxon>Hypocreomycetidae</taxon>
        <taxon>Hypocreales</taxon>
        <taxon>Clavicipitaceae</taxon>
        <taxon>Claviceps</taxon>
    </lineage>
</organism>
<dbReference type="PANTHER" id="PTHR15157">
    <property type="entry name" value="UV RADIATION RESISTANCE-ASSOCIATED GENE PROTEIN"/>
    <property type="match status" value="1"/>
</dbReference>
<dbReference type="GO" id="GO:0032991">
    <property type="term" value="C:protein-containing complex"/>
    <property type="evidence" value="ECO:0007669"/>
    <property type="project" value="UniProtKB-ARBA"/>
</dbReference>
<dbReference type="OrthoDB" id="72772at2759"/>
<keyword evidence="6" id="KW-1185">Reference proteome</keyword>
<dbReference type="GO" id="GO:0000149">
    <property type="term" value="F:SNARE binding"/>
    <property type="evidence" value="ECO:0007669"/>
    <property type="project" value="TreeGrafter"/>
</dbReference>
<evidence type="ECO:0000313" key="5">
    <source>
        <dbReference type="EMBL" id="KAG6009758.1"/>
    </source>
</evidence>
<dbReference type="GO" id="GO:0000323">
    <property type="term" value="C:lytic vacuole"/>
    <property type="evidence" value="ECO:0007669"/>
    <property type="project" value="TreeGrafter"/>
</dbReference>
<dbReference type="PANTHER" id="PTHR15157:SF5">
    <property type="entry name" value="UV RADIATION RESISTANCE-ASSOCIATED GENE PROTEIN"/>
    <property type="match status" value="1"/>
</dbReference>
<dbReference type="Proteomes" id="UP000748025">
    <property type="component" value="Unassembled WGS sequence"/>
</dbReference>
<sequence>MSTLSEPRRPRLLPQNRKLRHLKGLSLRNLCFAPATSYTSDDGAAIASPHTLSRLNKPIKPIKPGKLGKLHETGQLRSSQSSETLRVDKLRVDKKRPGSQPRRISLNLLHANPITRQKNLESLVDSSVGDVFFSLHVPDCDEPVYISEVRSRSANFDFQFFRLPSQPTCVSRARILTIRVWCKRPQQASWVFLLEEVIDLQRLNFIGTLMDRQFPPNALIFHLQDGLYSIDFPARIADPKPAPLVASSSYNALMKLANLESSIQDAIDTQRKIMQQINEILDQSPPDPNPAADEATVLVDKYVLLQRRANRAAEARRHELRESLRSRREAIAQGRQAQALADADIQNNSEKLAASLELVRQTEQQIHGQRRRICSELCDMFPITPVPNAPPLSFQICKLPLPNSLYDAATARVINEDVLSAALGLVAILTRHLQFYLSSPLPYPLFVYGSRSYVRDDISHMPDAQPQQRPRRREFPLYLPRGGSTTSQWRFEYGWFLLNKNIEALCASQGLKVVDIRHSLPNLKYLLYVCSAGTDEVPERKKGGIRGLWAGKRLKGRHHHLHDRGVDHLGIIRPASWSWSSPARSAPALDAADGDSAGGSSTVGSRRASIDSETMNRQGDALRSAMMKMDDDDGWGHDSGVGLPFGEDGGFTLRTKGLRESIAQ</sequence>
<dbReference type="GO" id="GO:0035493">
    <property type="term" value="P:SNARE complex assembly"/>
    <property type="evidence" value="ECO:0007669"/>
    <property type="project" value="TreeGrafter"/>
</dbReference>
<evidence type="ECO:0000256" key="3">
    <source>
        <dbReference type="ARBA" id="ARBA00023054"/>
    </source>
</evidence>
<evidence type="ECO:0000256" key="4">
    <source>
        <dbReference type="SAM" id="MobiDB-lite"/>
    </source>
</evidence>
<comment type="caution">
    <text evidence="5">The sequence shown here is derived from an EMBL/GenBank/DDBJ whole genome shotgun (WGS) entry which is preliminary data.</text>
</comment>
<gene>
    <name evidence="5" type="ORF">E4U43_008677</name>
</gene>
<protein>
    <recommendedName>
        <fullName evidence="2">Autophagy-related protein 14</fullName>
    </recommendedName>
</protein>
<feature type="compositionally biased region" description="Low complexity" evidence="4">
    <location>
        <begin position="588"/>
        <end position="600"/>
    </location>
</feature>
<accession>A0A9P7NCU3</accession>
<feature type="region of interest" description="Disordered" evidence="4">
    <location>
        <begin position="588"/>
        <end position="617"/>
    </location>
</feature>
<dbReference type="EMBL" id="SRPW01000982">
    <property type="protein sequence ID" value="KAG6009758.1"/>
    <property type="molecule type" value="Genomic_DNA"/>
</dbReference>
<dbReference type="InterPro" id="IPR018791">
    <property type="entry name" value="UV_resistance/autophagy_Atg14"/>
</dbReference>
<comment type="similarity">
    <text evidence="1">Belongs to the ATG14 family.</text>
</comment>
<name>A0A9P7NCU3_9HYPO</name>
<evidence type="ECO:0000313" key="6">
    <source>
        <dbReference type="Proteomes" id="UP000748025"/>
    </source>
</evidence>
<dbReference type="Pfam" id="PF10186">
    <property type="entry name" value="ATG14"/>
    <property type="match status" value="1"/>
</dbReference>
<reference evidence="5" key="1">
    <citation type="journal article" date="2020" name="bioRxiv">
        <title>Whole genome comparisons of ergot fungi reveals the divergence and evolution of species within the genus Claviceps are the result of varying mechanisms driving genome evolution and host range expansion.</title>
        <authorList>
            <person name="Wyka S.A."/>
            <person name="Mondo S.J."/>
            <person name="Liu M."/>
            <person name="Dettman J."/>
            <person name="Nalam V."/>
            <person name="Broders K.D."/>
        </authorList>
    </citation>
    <scope>NUCLEOTIDE SEQUENCE</scope>
    <source>
        <strain evidence="5">CCC 602</strain>
    </source>
</reference>
<evidence type="ECO:0000256" key="2">
    <source>
        <dbReference type="ARBA" id="ARBA00013807"/>
    </source>
</evidence>
<dbReference type="AlphaFoldDB" id="A0A9P7NCU3"/>
<keyword evidence="3" id="KW-0175">Coiled coil</keyword>
<evidence type="ECO:0000256" key="1">
    <source>
        <dbReference type="ARBA" id="ARBA00009574"/>
    </source>
</evidence>
<dbReference type="GO" id="GO:0005768">
    <property type="term" value="C:endosome"/>
    <property type="evidence" value="ECO:0007669"/>
    <property type="project" value="TreeGrafter"/>
</dbReference>
<proteinExistence type="inferred from homology"/>